<reference evidence="2" key="1">
    <citation type="submission" date="2025-08" db="UniProtKB">
        <authorList>
            <consortium name="RefSeq"/>
        </authorList>
    </citation>
    <scope>IDENTIFICATION</scope>
</reference>
<protein>
    <submittedName>
        <fullName evidence="2">Uncharacterized protein LOC106125253 isoform X2</fullName>
    </submittedName>
</protein>
<gene>
    <name evidence="2" type="primary">LOC106125253</name>
</gene>
<name>A0AAJ6ZRE4_PAPXU</name>
<accession>A0AAJ6ZRE4</accession>
<dbReference type="Proteomes" id="UP000694872">
    <property type="component" value="Unplaced"/>
</dbReference>
<sequence length="202" mass="23120">MKVLKLLLQLNLCCYAVSFVIRKTKIYRPIPTDFVNNLEQQSSNFAGGDIKFDKVLSIGNLIKSLRIPGFIVYRIVLNRDDTENYEKAKLYPKLETIEENKHLSNIDMEKRNCSEALNFNEINKEPDYKNVVDQKFVEINCDLKSSIDKEISKEETTTNINEVTTEILNENSTVTSEYDDENYGSLSDRHNLTPAVVASLLG</sequence>
<keyword evidence="1" id="KW-0732">Signal</keyword>
<proteinExistence type="predicted"/>
<evidence type="ECO:0000256" key="1">
    <source>
        <dbReference type="SAM" id="SignalP"/>
    </source>
</evidence>
<feature type="signal peptide" evidence="1">
    <location>
        <begin position="1"/>
        <end position="18"/>
    </location>
</feature>
<organism evidence="2">
    <name type="scientific">Papilio xuthus</name>
    <name type="common">Asian swallowtail butterfly</name>
    <dbReference type="NCBI Taxonomy" id="66420"/>
    <lineage>
        <taxon>Eukaryota</taxon>
        <taxon>Metazoa</taxon>
        <taxon>Ecdysozoa</taxon>
        <taxon>Arthropoda</taxon>
        <taxon>Hexapoda</taxon>
        <taxon>Insecta</taxon>
        <taxon>Pterygota</taxon>
        <taxon>Neoptera</taxon>
        <taxon>Endopterygota</taxon>
        <taxon>Lepidoptera</taxon>
        <taxon>Glossata</taxon>
        <taxon>Ditrysia</taxon>
        <taxon>Papilionoidea</taxon>
        <taxon>Papilionidae</taxon>
        <taxon>Papilioninae</taxon>
        <taxon>Papilio</taxon>
    </lineage>
</organism>
<evidence type="ECO:0000313" key="2">
    <source>
        <dbReference type="RefSeq" id="XP_013177813.1"/>
    </source>
</evidence>
<feature type="chain" id="PRO_5042612677" evidence="1">
    <location>
        <begin position="19"/>
        <end position="202"/>
    </location>
</feature>
<dbReference type="AlphaFoldDB" id="A0AAJ6ZRE4"/>
<dbReference type="RefSeq" id="XP_013177813.1">
    <property type="nucleotide sequence ID" value="XM_013322359.1"/>
</dbReference>
<dbReference type="GeneID" id="106125253"/>